<sequence>MPIESDKSTILMTRQKVMKSIKMMIEQVGYLSQKAFMGSRQVRRMMFFFASFPAGLGREAGGARAVPPGVRSPSSMSVNSPVCAASEQNKLDMLVVGGTEVI</sequence>
<dbReference type="Proteomes" id="UP000178129">
    <property type="component" value="Unassembled WGS sequence"/>
</dbReference>
<name>A0A1E1LAS4_9HELO</name>
<keyword evidence="3" id="KW-1185">Reference proteome</keyword>
<feature type="region of interest" description="Disordered" evidence="1">
    <location>
        <begin position="62"/>
        <end position="81"/>
    </location>
</feature>
<comment type="caution">
    <text evidence="2">The sequence shown here is derived from an EMBL/GenBank/DDBJ whole genome shotgun (WGS) entry which is preliminary data.</text>
</comment>
<organism evidence="2 3">
    <name type="scientific">Rhynchosporium graminicola</name>
    <dbReference type="NCBI Taxonomy" id="2792576"/>
    <lineage>
        <taxon>Eukaryota</taxon>
        <taxon>Fungi</taxon>
        <taxon>Dikarya</taxon>
        <taxon>Ascomycota</taxon>
        <taxon>Pezizomycotina</taxon>
        <taxon>Leotiomycetes</taxon>
        <taxon>Helotiales</taxon>
        <taxon>Ploettnerulaceae</taxon>
        <taxon>Rhynchosporium</taxon>
    </lineage>
</organism>
<evidence type="ECO:0000313" key="3">
    <source>
        <dbReference type="Proteomes" id="UP000178129"/>
    </source>
</evidence>
<proteinExistence type="predicted"/>
<evidence type="ECO:0000313" key="2">
    <source>
        <dbReference type="EMBL" id="CZT07650.1"/>
    </source>
</evidence>
<dbReference type="InParanoid" id="A0A1E1LAS4"/>
<accession>A0A1E1LAS4</accession>
<evidence type="ECO:0000256" key="1">
    <source>
        <dbReference type="SAM" id="MobiDB-lite"/>
    </source>
</evidence>
<reference evidence="3" key="1">
    <citation type="submission" date="2016-03" db="EMBL/GenBank/DDBJ databases">
        <authorList>
            <person name="Ploux O."/>
        </authorList>
    </citation>
    <scope>NUCLEOTIDE SEQUENCE [LARGE SCALE GENOMIC DNA]</scope>
    <source>
        <strain evidence="3">UK7</strain>
    </source>
</reference>
<dbReference type="EMBL" id="FJUW01000043">
    <property type="protein sequence ID" value="CZT07650.1"/>
    <property type="molecule type" value="Genomic_DNA"/>
</dbReference>
<protein>
    <submittedName>
        <fullName evidence="2">Uncharacterized protein</fullName>
    </submittedName>
</protein>
<gene>
    <name evidence="2" type="ORF">RCO7_14932</name>
</gene>
<dbReference type="AlphaFoldDB" id="A0A1E1LAS4"/>